<keyword evidence="2" id="KW-1185">Reference proteome</keyword>
<dbReference type="SUPFAM" id="SSF55961">
    <property type="entry name" value="Bet v1-like"/>
    <property type="match status" value="1"/>
</dbReference>
<organism evidence="1 2">
    <name type="scientific">Nakamurella multipartita (strain ATCC 700099 / DSM 44233 / CIP 104796 / JCM 9543 / NBRC 105858 / Y-104)</name>
    <name type="common">Microsphaera multipartita</name>
    <dbReference type="NCBI Taxonomy" id="479431"/>
    <lineage>
        <taxon>Bacteria</taxon>
        <taxon>Bacillati</taxon>
        <taxon>Actinomycetota</taxon>
        <taxon>Actinomycetes</taxon>
        <taxon>Nakamurellales</taxon>
        <taxon>Nakamurellaceae</taxon>
        <taxon>Nakamurella</taxon>
    </lineage>
</organism>
<dbReference type="EMBL" id="CP001737">
    <property type="protein sequence ID" value="ACV81237.1"/>
    <property type="molecule type" value="Genomic_DNA"/>
</dbReference>
<reference evidence="1 2" key="2">
    <citation type="journal article" date="2010" name="Stand. Genomic Sci.">
        <title>Complete genome sequence of Nakamurella multipartita type strain (Y-104).</title>
        <authorList>
            <person name="Tice H."/>
            <person name="Mayilraj S."/>
            <person name="Sims D."/>
            <person name="Lapidus A."/>
            <person name="Nolan M."/>
            <person name="Lucas S."/>
            <person name="Glavina Del Rio T."/>
            <person name="Copeland A."/>
            <person name="Cheng J.F."/>
            <person name="Meincke L."/>
            <person name="Bruce D."/>
            <person name="Goodwin L."/>
            <person name="Pitluck S."/>
            <person name="Ivanova N."/>
            <person name="Mavromatis K."/>
            <person name="Ovchinnikova G."/>
            <person name="Pati A."/>
            <person name="Chen A."/>
            <person name="Palaniappan K."/>
            <person name="Land M."/>
            <person name="Hauser L."/>
            <person name="Chang Y.J."/>
            <person name="Jeffries C.D."/>
            <person name="Detter J.C."/>
            <person name="Brettin T."/>
            <person name="Rohde M."/>
            <person name="Goker M."/>
            <person name="Bristow J."/>
            <person name="Eisen J.A."/>
            <person name="Markowitz V."/>
            <person name="Hugenholtz P."/>
            <person name="Kyrpides N.C."/>
            <person name="Klenk H.P."/>
            <person name="Chen F."/>
        </authorList>
    </citation>
    <scope>NUCLEOTIDE SEQUENCE [LARGE SCALE GENOMIC DNA]</scope>
    <source>
        <strain evidence="2">ATCC 700099 / DSM 44233 / CIP 104796 / JCM 9543 / NBRC 105858 / Y-104</strain>
    </source>
</reference>
<dbReference type="RefSeq" id="WP_015750045.1">
    <property type="nucleotide sequence ID" value="NC_013235.1"/>
</dbReference>
<dbReference type="KEGG" id="nml:Namu_4964"/>
<dbReference type="eggNOG" id="COG3832">
    <property type="taxonomic scope" value="Bacteria"/>
</dbReference>
<reference evidence="2" key="1">
    <citation type="submission" date="2009-09" db="EMBL/GenBank/DDBJ databases">
        <title>The complete genome of Nakamurella multipartita DSM 44233.</title>
        <authorList>
            <consortium name="US DOE Joint Genome Institute (JGI-PGF)"/>
            <person name="Lucas S."/>
            <person name="Copeland A."/>
            <person name="Lapidus A."/>
            <person name="Glavina del Rio T."/>
            <person name="Dalin E."/>
            <person name="Tice H."/>
            <person name="Bruce D."/>
            <person name="Goodwin L."/>
            <person name="Pitluck S."/>
            <person name="Kyrpides N."/>
            <person name="Mavromatis K."/>
            <person name="Ivanova N."/>
            <person name="Ovchinnikova G."/>
            <person name="Sims D."/>
            <person name="Meincke L."/>
            <person name="Brettin T."/>
            <person name="Detter J.C."/>
            <person name="Han C."/>
            <person name="Larimer F."/>
            <person name="Land M."/>
            <person name="Hauser L."/>
            <person name="Markowitz V."/>
            <person name="Cheng J.-F."/>
            <person name="Hugenholtz P."/>
            <person name="Woyke T."/>
            <person name="Wu D."/>
            <person name="Klenk H.-P."/>
            <person name="Eisen J.A."/>
        </authorList>
    </citation>
    <scope>NUCLEOTIDE SEQUENCE [LARGE SCALE GENOMIC DNA]</scope>
    <source>
        <strain evidence="2">ATCC 700099 / DSM 44233 / CIP 104796 / JCM 9543 / NBRC 105858 / Y-104</strain>
    </source>
</reference>
<dbReference type="InParanoid" id="C8XA37"/>
<protein>
    <recommendedName>
        <fullName evidence="3">DUF2505 domain-containing protein</fullName>
    </recommendedName>
</protein>
<sequence>MPTPLKVTQQYDAPAAEVFALYNDRDFIQGRLDDSGALDPKVQAFEPTEDGVTIVTRQAIPASVLPSMVASMIQGDPATERTETWKADGEGYTADFLLTVKGAPATIKGTMSLVNAGPGSTLTVVGTAAVPIPLFGSKIEGVIAKQITELLAMEETYTRARLAG</sequence>
<dbReference type="STRING" id="479431.Namu_4964"/>
<evidence type="ECO:0008006" key="3">
    <source>
        <dbReference type="Google" id="ProtNLM"/>
    </source>
</evidence>
<dbReference type="InterPro" id="IPR019639">
    <property type="entry name" value="DUF2505"/>
</dbReference>
<accession>C8XA37</accession>
<evidence type="ECO:0000313" key="2">
    <source>
        <dbReference type="Proteomes" id="UP000002218"/>
    </source>
</evidence>
<evidence type="ECO:0000313" key="1">
    <source>
        <dbReference type="EMBL" id="ACV81237.1"/>
    </source>
</evidence>
<gene>
    <name evidence="1" type="ordered locus">Namu_4964</name>
</gene>
<dbReference type="Proteomes" id="UP000002218">
    <property type="component" value="Chromosome"/>
</dbReference>
<proteinExistence type="predicted"/>
<dbReference type="AlphaFoldDB" id="C8XA37"/>
<dbReference type="HOGENOM" id="CLU_104590_0_1_11"/>
<dbReference type="Pfam" id="PF10698">
    <property type="entry name" value="DUF2505"/>
    <property type="match status" value="1"/>
</dbReference>
<name>C8XA37_NAKMY</name>